<dbReference type="PANTHER" id="PTHR10039">
    <property type="entry name" value="AMELOGENIN"/>
    <property type="match status" value="1"/>
</dbReference>
<evidence type="ECO:0000256" key="2">
    <source>
        <dbReference type="SAM" id="MobiDB-lite"/>
    </source>
</evidence>
<sequence>MVKKTYETGAKILYEPEDRARIVADIWFIHGLNGDRLKTWTRQTSKGDVCWPKDLLPHDPQHQELSDVRIITWGYNSKAASWTKETSQDTVFGHSQSLLVDLCRLRAREEEKRRSIVFIVHSLGGILIKEALVLSNSRSGRSTEKREDEWSTIFPYTLGVVFLGTPHAGSDMTESLELAVRLSMGSRNKRLLSNLSRESGDLERQSENFATISKQKDLEIVCAYETLPVKLPVSAFLPHCMRPRPIRKLIVNKMSAILHGCDTSFGINADHSNMCKFSDLADEGYQKVSHQVWQMVLHGRREEEALNAREKNELLKSLSFANMDDVRNNIRDHSEGTFEWLFDKAPSKDYSTSFVKWLHSSESIFWITGKPASGKSTLMNFIYKHESLEKHLTDWVDGGSLVKAIVFIRRSAESHLLRRGTGILRSLLSQMLSEEPKLVKVVNLVCKQNYPHSDFSKLSSWSWNHLLCAFQGCLQQKPPHAKLFLLIDGLDEFEALKDIDGPYFQKSRREKDYELERFLCQLLQVDGRPDVKICLASRPIRAVELKLDRFSSLRIHDHTKDDIKICADTMLSEYGGLWAKFETDTTNPREIISNKIQAKAQGVFMWVFVVARNVGVELIYCRDFRQLEEEVENSPEELCGPTGLYQEALENRVPENHREQGLRMLYHTLDLMLVPGEEEVALWGEGFRIRVYPSLLALMIAEEVRWSESYRNLSVRELFPVLASEEKCQALSKTGEFWLNNHTACLLELQGSEESDRTVVFAHETVREFLEEQRETYLSGKSKSKPQKSLARSESYTRAVVALIICEFRNLFLKNPAMPQGTPRRYLPGGSLFDAQSVNKVLKTAEFHNQILSILFDFAILIDQKRTSLPDDDSFASAEEKLLRILFTREAGRDFLRSQMRTRCYTVYRSQPYLDFYLGEIPRQTQQRRRSSLEIENDKPKDGPTDTLLETMLYDQGADPNEKWDNETIWHRFLSCRVPVAKFASEAGPGRHFTQLVLAGADMRTKVHLTVQMKQYLMGGLKRNRTTYYRKEGDSPNVWRFCKKMDESLGRGIDHATPAYILAYFVVCCNLDLPEYIDDFKLPPAKGRLSLALEILSKKNRESDALIKSDCVKYWEMGHTKTKRKSAEIQLRRLVSLLHHRRVGPVTDLQEYEFAELTDYFKKFQIRTLKPEIAERLWREKKEK</sequence>
<dbReference type="SUPFAM" id="SSF53474">
    <property type="entry name" value="alpha/beta-Hydrolases"/>
    <property type="match status" value="1"/>
</dbReference>
<dbReference type="Pfam" id="PF24883">
    <property type="entry name" value="NPHP3_N"/>
    <property type="match status" value="1"/>
</dbReference>
<dbReference type="EMBL" id="JBBPEH010000006">
    <property type="protein sequence ID" value="KAK7537303.1"/>
    <property type="molecule type" value="Genomic_DNA"/>
</dbReference>
<evidence type="ECO:0000256" key="1">
    <source>
        <dbReference type="ARBA" id="ARBA00022737"/>
    </source>
</evidence>
<organism evidence="4 5">
    <name type="scientific">Phyllosticta citribraziliensis</name>
    <dbReference type="NCBI Taxonomy" id="989973"/>
    <lineage>
        <taxon>Eukaryota</taxon>
        <taxon>Fungi</taxon>
        <taxon>Dikarya</taxon>
        <taxon>Ascomycota</taxon>
        <taxon>Pezizomycotina</taxon>
        <taxon>Dothideomycetes</taxon>
        <taxon>Dothideomycetes incertae sedis</taxon>
        <taxon>Botryosphaeriales</taxon>
        <taxon>Phyllostictaceae</taxon>
        <taxon>Phyllosticta</taxon>
    </lineage>
</organism>
<evidence type="ECO:0000313" key="4">
    <source>
        <dbReference type="EMBL" id="KAK7537303.1"/>
    </source>
</evidence>
<dbReference type="InterPro" id="IPR056884">
    <property type="entry name" value="NPHP3-like_N"/>
</dbReference>
<dbReference type="Gene3D" id="3.40.50.1820">
    <property type="entry name" value="alpha/beta hydrolase"/>
    <property type="match status" value="1"/>
</dbReference>
<dbReference type="Gene3D" id="3.40.50.300">
    <property type="entry name" value="P-loop containing nucleotide triphosphate hydrolases"/>
    <property type="match status" value="1"/>
</dbReference>
<gene>
    <name evidence="4" type="ORF">J3D65DRAFT_375630</name>
</gene>
<comment type="caution">
    <text evidence="4">The sequence shown here is derived from an EMBL/GenBank/DDBJ whole genome shotgun (WGS) entry which is preliminary data.</text>
</comment>
<dbReference type="Proteomes" id="UP001360953">
    <property type="component" value="Unassembled WGS sequence"/>
</dbReference>
<dbReference type="InterPro" id="IPR029058">
    <property type="entry name" value="AB_hydrolase_fold"/>
</dbReference>
<feature type="compositionally biased region" description="Basic and acidic residues" evidence="2">
    <location>
        <begin position="931"/>
        <end position="944"/>
    </location>
</feature>
<dbReference type="PANTHER" id="PTHR10039:SF5">
    <property type="entry name" value="NACHT DOMAIN-CONTAINING PROTEIN"/>
    <property type="match status" value="1"/>
</dbReference>
<evidence type="ECO:0000313" key="5">
    <source>
        <dbReference type="Proteomes" id="UP001360953"/>
    </source>
</evidence>
<proteinExistence type="predicted"/>
<feature type="domain" description="Nephrocystin 3-like N-terminal" evidence="3">
    <location>
        <begin position="336"/>
        <end position="538"/>
    </location>
</feature>
<dbReference type="RefSeq" id="XP_066655454.1">
    <property type="nucleotide sequence ID" value="XM_066795735.1"/>
</dbReference>
<keyword evidence="1" id="KW-0677">Repeat</keyword>
<dbReference type="InterPro" id="IPR027417">
    <property type="entry name" value="P-loop_NTPase"/>
</dbReference>
<protein>
    <recommendedName>
        <fullName evidence="3">Nephrocystin 3-like N-terminal domain-containing protein</fullName>
    </recommendedName>
</protein>
<reference evidence="4 5" key="1">
    <citation type="submission" date="2024-04" db="EMBL/GenBank/DDBJ databases">
        <title>Phyllosticta paracitricarpa is synonymous to the EU quarantine fungus P. citricarpa based on phylogenomic analyses.</title>
        <authorList>
            <consortium name="Lawrence Berkeley National Laboratory"/>
            <person name="Van ingen-buijs V.A."/>
            <person name="Van westerhoven A.C."/>
            <person name="Haridas S."/>
            <person name="Skiadas P."/>
            <person name="Martin F."/>
            <person name="Groenewald J.Z."/>
            <person name="Crous P.W."/>
            <person name="Seidl M.F."/>
        </authorList>
    </citation>
    <scope>NUCLEOTIDE SEQUENCE [LARGE SCALE GENOMIC DNA]</scope>
    <source>
        <strain evidence="4 5">CPC 17464</strain>
    </source>
</reference>
<evidence type="ECO:0000259" key="3">
    <source>
        <dbReference type="Pfam" id="PF24883"/>
    </source>
</evidence>
<feature type="region of interest" description="Disordered" evidence="2">
    <location>
        <begin position="925"/>
        <end position="946"/>
    </location>
</feature>
<name>A0ABR1LRJ7_9PEZI</name>
<dbReference type="SUPFAM" id="SSF52540">
    <property type="entry name" value="P-loop containing nucleoside triphosphate hydrolases"/>
    <property type="match status" value="1"/>
</dbReference>
<keyword evidence="5" id="KW-1185">Reference proteome</keyword>
<dbReference type="GeneID" id="92028641"/>
<accession>A0ABR1LRJ7</accession>